<sequence>MTEPRPDALLYIEDREVCQRAIEWRANKLCIRSTCSACKGKFKRACVDRCAEGYNCPIDAADQRLMARDIVASDEVLTAKRYLRPDAYLNNKRYKKFRKLVVHIDRLNRSTGTADQAKASGGRDLSRKEIAQNLARERHAPDVLDISMEAEWIDPEDQPPRATMIWHKAPAASIEAGPSALVADPEPHPADPPGGLTKTFVIGGEQLPNGNTVEQYACLSSHLLMGYLRKESDQLEYTRRSLSIPRCGIRLAILEELRRRARGQGLPNHAPERGFRYDPSKPYVEV</sequence>
<keyword evidence="3" id="KW-1185">Reference proteome</keyword>
<proteinExistence type="predicted"/>
<accession>A0A177SZ98</accession>
<comment type="caution">
    <text evidence="2">The sequence shown here is derived from an EMBL/GenBank/DDBJ whole genome shotgun (WGS) entry which is preliminary data.</text>
</comment>
<organism evidence="2 3">
    <name type="scientific">Tilletia indica</name>
    <dbReference type="NCBI Taxonomy" id="43049"/>
    <lineage>
        <taxon>Eukaryota</taxon>
        <taxon>Fungi</taxon>
        <taxon>Dikarya</taxon>
        <taxon>Basidiomycota</taxon>
        <taxon>Ustilaginomycotina</taxon>
        <taxon>Exobasidiomycetes</taxon>
        <taxon>Tilletiales</taxon>
        <taxon>Tilletiaceae</taxon>
        <taxon>Tilletia</taxon>
    </lineage>
</organism>
<evidence type="ECO:0000256" key="1">
    <source>
        <dbReference type="SAM" id="MobiDB-lite"/>
    </source>
</evidence>
<feature type="region of interest" description="Disordered" evidence="1">
    <location>
        <begin position="264"/>
        <end position="286"/>
    </location>
</feature>
<gene>
    <name evidence="2" type="ORF">A4X13_0g9082</name>
</gene>
<dbReference type="Proteomes" id="UP000077521">
    <property type="component" value="Unassembled WGS sequence"/>
</dbReference>
<evidence type="ECO:0000313" key="2">
    <source>
        <dbReference type="EMBL" id="KAE8236636.1"/>
    </source>
</evidence>
<name>A0A177SZ98_9BASI</name>
<dbReference type="AlphaFoldDB" id="A0A177SZ98"/>
<reference evidence="2" key="2">
    <citation type="journal article" date="2019" name="IMA Fungus">
        <title>Genome sequencing and comparison of five Tilletia species to identify candidate genes for the detection of regulated species infecting wheat.</title>
        <authorList>
            <person name="Nguyen H.D.T."/>
            <person name="Sultana T."/>
            <person name="Kesanakurti P."/>
            <person name="Hambleton S."/>
        </authorList>
    </citation>
    <scope>NUCLEOTIDE SEQUENCE</scope>
    <source>
        <strain evidence="2">DAOMC 236416</strain>
    </source>
</reference>
<dbReference type="EMBL" id="LWDF02002123">
    <property type="protein sequence ID" value="KAE8236636.1"/>
    <property type="molecule type" value="Genomic_DNA"/>
</dbReference>
<protein>
    <submittedName>
        <fullName evidence="2">Uncharacterized protein</fullName>
    </submittedName>
</protein>
<reference evidence="2" key="1">
    <citation type="submission" date="2016-04" db="EMBL/GenBank/DDBJ databases">
        <authorList>
            <person name="Nguyen H.D."/>
            <person name="Samba Siva P."/>
            <person name="Cullis J."/>
            <person name="Levesque C.A."/>
            <person name="Hambleton S."/>
        </authorList>
    </citation>
    <scope>NUCLEOTIDE SEQUENCE</scope>
    <source>
        <strain evidence="2">DAOMC 236416</strain>
    </source>
</reference>
<evidence type="ECO:0000313" key="3">
    <source>
        <dbReference type="Proteomes" id="UP000077521"/>
    </source>
</evidence>
<feature type="compositionally biased region" description="Basic and acidic residues" evidence="1">
    <location>
        <begin position="270"/>
        <end position="279"/>
    </location>
</feature>